<accession>A0A5B8W7H3</accession>
<sequence>MNAGQWIGKLKDGFYTVTFVNPNSMLGSTTTAVRKAEIQGYALQYLSLIQVRAISNLNLNAIYADLKSQYDIGVASSDKPTRTLKKLGLYCLIGFLLIAILIVIQILSYRK</sequence>
<keyword evidence="1" id="KW-0472">Membrane</keyword>
<feature type="transmembrane region" description="Helical" evidence="1">
    <location>
        <begin position="87"/>
        <end position="107"/>
    </location>
</feature>
<reference evidence="2 3" key="1">
    <citation type="journal article" date="2013" name="J. Microbiol.">
        <title>Mucilaginibacter ginsenosidivorax sp. nov., with ginsenoside converting activity isolated from sediment.</title>
        <authorList>
            <person name="Kim J.K."/>
            <person name="Choi T.E."/>
            <person name="Liu Q.M."/>
            <person name="Park H.Y."/>
            <person name="Yi T.H."/>
            <person name="Yoon M.H."/>
            <person name="Kim S.C."/>
            <person name="Im W.T."/>
        </authorList>
    </citation>
    <scope>NUCLEOTIDE SEQUENCE [LARGE SCALE GENOMIC DNA]</scope>
    <source>
        <strain evidence="2 3">KHI28</strain>
    </source>
</reference>
<keyword evidence="1" id="KW-0812">Transmembrane</keyword>
<dbReference type="EMBL" id="CP042437">
    <property type="protein sequence ID" value="QEC79703.1"/>
    <property type="molecule type" value="Genomic_DNA"/>
</dbReference>
<dbReference type="KEGG" id="mgk:FSB76_28505"/>
<organism evidence="2 3">
    <name type="scientific">Mucilaginibacter ginsenosidivorax</name>
    <dbReference type="NCBI Taxonomy" id="862126"/>
    <lineage>
        <taxon>Bacteria</taxon>
        <taxon>Pseudomonadati</taxon>
        <taxon>Bacteroidota</taxon>
        <taxon>Sphingobacteriia</taxon>
        <taxon>Sphingobacteriales</taxon>
        <taxon>Sphingobacteriaceae</taxon>
        <taxon>Mucilaginibacter</taxon>
    </lineage>
</organism>
<keyword evidence="3" id="KW-1185">Reference proteome</keyword>
<dbReference type="RefSeq" id="WP_147059556.1">
    <property type="nucleotide sequence ID" value="NZ_CP042437.1"/>
</dbReference>
<evidence type="ECO:0000313" key="2">
    <source>
        <dbReference type="EMBL" id="QEC79703.1"/>
    </source>
</evidence>
<evidence type="ECO:0000256" key="1">
    <source>
        <dbReference type="SAM" id="Phobius"/>
    </source>
</evidence>
<evidence type="ECO:0000313" key="3">
    <source>
        <dbReference type="Proteomes" id="UP000321362"/>
    </source>
</evidence>
<protein>
    <submittedName>
        <fullName evidence="2">Uncharacterized protein</fullName>
    </submittedName>
</protein>
<name>A0A5B8W7H3_9SPHI</name>
<dbReference type="Proteomes" id="UP000321362">
    <property type="component" value="Chromosome"/>
</dbReference>
<gene>
    <name evidence="2" type="ORF">FSB76_28505</name>
</gene>
<keyword evidence="1" id="KW-1133">Transmembrane helix</keyword>
<proteinExistence type="predicted"/>
<dbReference type="AlphaFoldDB" id="A0A5B8W7H3"/>